<dbReference type="InterPro" id="IPR029062">
    <property type="entry name" value="Class_I_gatase-like"/>
</dbReference>
<feature type="active site" evidence="10 11">
    <location>
        <position position="168"/>
    </location>
</feature>
<comment type="function">
    <text evidence="10">IGPS catalyzes the conversion of PRFAR and glutamine to IGP, AICAR and glutamate. The HisH subunit catalyzes the hydrolysis of glutamine to glutamate and ammonia as part of the synthesis of IGP and AICAR. The resulting ammonia molecule is channeled to the active site of HisF.</text>
</comment>
<comment type="pathway">
    <text evidence="1 10">Amino-acid biosynthesis; L-histidine biosynthesis; L-histidine from 5-phospho-alpha-D-ribose 1-diphosphate: step 5/9.</text>
</comment>
<dbReference type="GO" id="GO:0016829">
    <property type="term" value="F:lyase activity"/>
    <property type="evidence" value="ECO:0007669"/>
    <property type="project" value="UniProtKB-KW"/>
</dbReference>
<dbReference type="UniPathway" id="UPA00031">
    <property type="reaction ID" value="UER00010"/>
</dbReference>
<evidence type="ECO:0000256" key="4">
    <source>
        <dbReference type="ARBA" id="ARBA00022801"/>
    </source>
</evidence>
<evidence type="ECO:0000256" key="3">
    <source>
        <dbReference type="ARBA" id="ARBA00022605"/>
    </source>
</evidence>
<comment type="catalytic activity">
    <reaction evidence="8 10">
        <text>5-[(5-phospho-1-deoxy-D-ribulos-1-ylimino)methylamino]-1-(5-phospho-beta-D-ribosyl)imidazole-4-carboxamide + L-glutamine = D-erythro-1-(imidazol-4-yl)glycerol 3-phosphate + 5-amino-1-(5-phospho-beta-D-ribosyl)imidazole-4-carboxamide + L-glutamate + H(+)</text>
        <dbReference type="Rhea" id="RHEA:24793"/>
        <dbReference type="ChEBI" id="CHEBI:15378"/>
        <dbReference type="ChEBI" id="CHEBI:29985"/>
        <dbReference type="ChEBI" id="CHEBI:58278"/>
        <dbReference type="ChEBI" id="CHEBI:58359"/>
        <dbReference type="ChEBI" id="CHEBI:58475"/>
        <dbReference type="ChEBI" id="CHEBI:58525"/>
        <dbReference type="EC" id="4.3.2.10"/>
    </reaction>
</comment>
<dbReference type="GO" id="GO:0005737">
    <property type="term" value="C:cytoplasm"/>
    <property type="evidence" value="ECO:0007669"/>
    <property type="project" value="UniProtKB-SubCell"/>
</dbReference>
<dbReference type="GO" id="GO:0000107">
    <property type="term" value="F:imidazoleglycerol-phosphate synthase activity"/>
    <property type="evidence" value="ECO:0007669"/>
    <property type="project" value="UniProtKB-UniRule"/>
</dbReference>
<keyword evidence="3 10" id="KW-0028">Amino-acid biosynthesis</keyword>
<keyword evidence="13" id="KW-0328">Glycosyltransferase</keyword>
<comment type="subcellular location">
    <subcellularLocation>
        <location evidence="10">Cytoplasm</location>
    </subcellularLocation>
</comment>
<dbReference type="InterPro" id="IPR017926">
    <property type="entry name" value="GATASE"/>
</dbReference>
<organism evidence="13 14">
    <name type="scientific">Exiguobacterium aurantiacum</name>
    <dbReference type="NCBI Taxonomy" id="33987"/>
    <lineage>
        <taxon>Bacteria</taxon>
        <taxon>Bacillati</taxon>
        <taxon>Bacillota</taxon>
        <taxon>Bacilli</taxon>
        <taxon>Bacillales</taxon>
        <taxon>Bacillales Family XII. Incertae Sedis</taxon>
        <taxon>Exiguobacterium</taxon>
    </lineage>
</organism>
<dbReference type="STRING" id="1397694.GCA_000702585_02188"/>
<keyword evidence="10" id="KW-0963">Cytoplasm</keyword>
<evidence type="ECO:0000259" key="12">
    <source>
        <dbReference type="Pfam" id="PF00117"/>
    </source>
</evidence>
<accession>A0A377FU25</accession>
<evidence type="ECO:0000256" key="7">
    <source>
        <dbReference type="ARBA" id="ARBA00023239"/>
    </source>
</evidence>
<dbReference type="InterPro" id="IPR010139">
    <property type="entry name" value="Imidazole-glycPsynth_HisH"/>
</dbReference>
<evidence type="ECO:0000256" key="2">
    <source>
        <dbReference type="ARBA" id="ARBA00011152"/>
    </source>
</evidence>
<evidence type="ECO:0000256" key="10">
    <source>
        <dbReference type="HAMAP-Rule" id="MF_00278"/>
    </source>
</evidence>
<dbReference type="PANTHER" id="PTHR42701">
    <property type="entry name" value="IMIDAZOLE GLYCEROL PHOSPHATE SYNTHASE SUBUNIT HISH"/>
    <property type="match status" value="1"/>
</dbReference>
<dbReference type="EMBL" id="UGGP01000001">
    <property type="protein sequence ID" value="STO08322.1"/>
    <property type="molecule type" value="Genomic_DNA"/>
</dbReference>
<evidence type="ECO:0000256" key="9">
    <source>
        <dbReference type="ARBA" id="ARBA00049534"/>
    </source>
</evidence>
<keyword evidence="4 10" id="KW-0378">Hydrolase</keyword>
<comment type="subunit">
    <text evidence="2 10">Heterodimer of HisH and HisF.</text>
</comment>
<dbReference type="PROSITE" id="PS51273">
    <property type="entry name" value="GATASE_TYPE_1"/>
    <property type="match status" value="1"/>
</dbReference>
<dbReference type="GO" id="GO:0004359">
    <property type="term" value="F:glutaminase activity"/>
    <property type="evidence" value="ECO:0007669"/>
    <property type="project" value="UniProtKB-EC"/>
</dbReference>
<keyword evidence="6 10" id="KW-0368">Histidine biosynthesis</keyword>
<dbReference type="RefSeq" id="WP_029335259.1">
    <property type="nucleotide sequence ID" value="NZ_UGGP01000001.1"/>
</dbReference>
<proteinExistence type="inferred from homology"/>
<evidence type="ECO:0000256" key="1">
    <source>
        <dbReference type="ARBA" id="ARBA00005091"/>
    </source>
</evidence>
<keyword evidence="5 10" id="KW-0315">Glutamine amidotransferase</keyword>
<dbReference type="Pfam" id="PF00117">
    <property type="entry name" value="GATase"/>
    <property type="match status" value="1"/>
</dbReference>
<feature type="domain" description="Glutamine amidotransferase" evidence="12">
    <location>
        <begin position="5"/>
        <end position="174"/>
    </location>
</feature>
<dbReference type="PANTHER" id="PTHR42701:SF1">
    <property type="entry name" value="IMIDAZOLE GLYCEROL PHOSPHATE SYNTHASE SUBUNIT HISH"/>
    <property type="match status" value="1"/>
</dbReference>
<dbReference type="Gene3D" id="3.40.50.880">
    <property type="match status" value="1"/>
</dbReference>
<keyword evidence="13" id="KW-0808">Transferase</keyword>
<dbReference type="SUPFAM" id="SSF52317">
    <property type="entry name" value="Class I glutamine amidotransferase-like"/>
    <property type="match status" value="1"/>
</dbReference>
<evidence type="ECO:0000256" key="5">
    <source>
        <dbReference type="ARBA" id="ARBA00022962"/>
    </source>
</evidence>
<dbReference type="Proteomes" id="UP000254060">
    <property type="component" value="Unassembled WGS sequence"/>
</dbReference>
<dbReference type="AlphaFoldDB" id="A0A377FU25"/>
<evidence type="ECO:0000313" key="13">
    <source>
        <dbReference type="EMBL" id="STO08322.1"/>
    </source>
</evidence>
<evidence type="ECO:0000256" key="11">
    <source>
        <dbReference type="PIRSR" id="PIRSR000495-1"/>
    </source>
</evidence>
<dbReference type="SMR" id="A0A377FU25"/>
<dbReference type="CDD" id="cd01748">
    <property type="entry name" value="GATase1_IGP_Synthase"/>
    <property type="match status" value="1"/>
</dbReference>
<dbReference type="PIRSF" id="PIRSF000495">
    <property type="entry name" value="Amidotransf_hisH"/>
    <property type="match status" value="1"/>
</dbReference>
<dbReference type="GO" id="GO:0000105">
    <property type="term" value="P:L-histidine biosynthetic process"/>
    <property type="evidence" value="ECO:0007669"/>
    <property type="project" value="UniProtKB-UniRule"/>
</dbReference>
<dbReference type="HAMAP" id="MF_00278">
    <property type="entry name" value="HisH"/>
    <property type="match status" value="1"/>
</dbReference>
<keyword evidence="7 10" id="KW-0456">Lyase</keyword>
<feature type="active site" evidence="10 11">
    <location>
        <position position="170"/>
    </location>
</feature>
<evidence type="ECO:0000313" key="14">
    <source>
        <dbReference type="Proteomes" id="UP000254060"/>
    </source>
</evidence>
<dbReference type="EC" id="4.3.2.10" evidence="10"/>
<name>A0A377FU25_9BACL</name>
<dbReference type="EC" id="3.5.1.2" evidence="10"/>
<reference evidence="13 14" key="1">
    <citation type="submission" date="2018-06" db="EMBL/GenBank/DDBJ databases">
        <authorList>
            <consortium name="Pathogen Informatics"/>
            <person name="Doyle S."/>
        </authorList>
    </citation>
    <scope>NUCLEOTIDE SEQUENCE [LARGE SCALE GENOMIC DNA]</scope>
    <source>
        <strain evidence="13 14">NCTC13163</strain>
    </source>
</reference>
<comment type="catalytic activity">
    <reaction evidence="9 10">
        <text>L-glutamine + H2O = L-glutamate + NH4(+)</text>
        <dbReference type="Rhea" id="RHEA:15889"/>
        <dbReference type="ChEBI" id="CHEBI:15377"/>
        <dbReference type="ChEBI" id="CHEBI:28938"/>
        <dbReference type="ChEBI" id="CHEBI:29985"/>
        <dbReference type="ChEBI" id="CHEBI:58359"/>
        <dbReference type="EC" id="3.5.1.2"/>
    </reaction>
</comment>
<gene>
    <name evidence="13" type="primary">hisH1</name>
    <name evidence="10" type="synonym">hisH</name>
    <name evidence="13" type="ORF">NCTC13163_01692</name>
</gene>
<evidence type="ECO:0000256" key="8">
    <source>
        <dbReference type="ARBA" id="ARBA00047838"/>
    </source>
</evidence>
<sequence>MNVAVIDYGMGNVFNVERALKAIGCHVVITNDATEIEAADAILLPGVGAFPQAMASLHATGLVPLLKRMATEKPFLGICLGMQLLFDSSTEGMLTEGLGLIEGRVERMRAKRLPHVGWNSILRDEDVYFVHSYHVVTAEANIVASADYMGERVPAIVQDGLVTGMQFHPEKSGTFGLRLLQEWKESVEREITTGN</sequence>
<protein>
    <recommendedName>
        <fullName evidence="10">Imidazole glycerol phosphate synthase subunit HisH</fullName>
        <ecNumber evidence="10">4.3.2.10</ecNumber>
    </recommendedName>
    <alternativeName>
        <fullName evidence="10">IGP synthase glutaminase subunit</fullName>
        <ecNumber evidence="10">3.5.1.2</ecNumber>
    </alternativeName>
    <alternativeName>
        <fullName evidence="10">IGP synthase subunit HisH</fullName>
    </alternativeName>
    <alternativeName>
        <fullName evidence="10">ImGP synthase subunit HisH</fullName>
        <shortName evidence="10">IGPS subunit HisH</shortName>
    </alternativeName>
</protein>
<dbReference type="OrthoDB" id="9807137at2"/>
<evidence type="ECO:0000256" key="6">
    <source>
        <dbReference type="ARBA" id="ARBA00023102"/>
    </source>
</evidence>
<dbReference type="NCBIfam" id="TIGR01855">
    <property type="entry name" value="IMP_synth_hisH"/>
    <property type="match status" value="1"/>
</dbReference>
<feature type="active site" description="Nucleophile" evidence="10 11">
    <location>
        <position position="79"/>
    </location>
</feature>